<dbReference type="EMBL" id="VTPC01089416">
    <property type="protein sequence ID" value="KAF2885838.1"/>
    <property type="molecule type" value="Genomic_DNA"/>
</dbReference>
<evidence type="ECO:0000256" key="1">
    <source>
        <dbReference type="SAM" id="Phobius"/>
    </source>
</evidence>
<keyword evidence="1" id="KW-0812">Transmembrane</keyword>
<dbReference type="Pfam" id="PF08398">
    <property type="entry name" value="Phospholip_A2_4"/>
    <property type="match status" value="1"/>
</dbReference>
<feature type="transmembrane region" description="Helical" evidence="1">
    <location>
        <begin position="166"/>
        <end position="190"/>
    </location>
</feature>
<keyword evidence="1" id="KW-0472">Membrane</keyword>
<evidence type="ECO:0000259" key="2">
    <source>
        <dbReference type="Pfam" id="PF08398"/>
    </source>
</evidence>
<dbReference type="GO" id="GO:0050482">
    <property type="term" value="P:arachidonate secretion"/>
    <property type="evidence" value="ECO:0007669"/>
    <property type="project" value="InterPro"/>
</dbReference>
<dbReference type="GO" id="GO:0004623">
    <property type="term" value="F:phospholipase A2 activity"/>
    <property type="evidence" value="ECO:0007669"/>
    <property type="project" value="InterPro"/>
</dbReference>
<dbReference type="GO" id="GO:0005198">
    <property type="term" value="F:structural molecule activity"/>
    <property type="evidence" value="ECO:0007669"/>
    <property type="project" value="InterPro"/>
</dbReference>
<keyword evidence="4" id="KW-1185">Reference proteome</keyword>
<name>A0A8K0G4Z1_IGNLU</name>
<gene>
    <name evidence="3" type="ORF">ILUMI_20335</name>
</gene>
<organism evidence="3 4">
    <name type="scientific">Ignelater luminosus</name>
    <name type="common">Cucubano</name>
    <name type="synonym">Pyrophorus luminosus</name>
    <dbReference type="NCBI Taxonomy" id="2038154"/>
    <lineage>
        <taxon>Eukaryota</taxon>
        <taxon>Metazoa</taxon>
        <taxon>Ecdysozoa</taxon>
        <taxon>Arthropoda</taxon>
        <taxon>Hexapoda</taxon>
        <taxon>Insecta</taxon>
        <taxon>Pterygota</taxon>
        <taxon>Neoptera</taxon>
        <taxon>Endopterygota</taxon>
        <taxon>Coleoptera</taxon>
        <taxon>Polyphaga</taxon>
        <taxon>Elateriformia</taxon>
        <taxon>Elateroidea</taxon>
        <taxon>Elateridae</taxon>
        <taxon>Agrypninae</taxon>
        <taxon>Pyrophorini</taxon>
        <taxon>Ignelater</taxon>
    </lineage>
</organism>
<dbReference type="AlphaFoldDB" id="A0A8K0G4Z1"/>
<dbReference type="InterPro" id="IPR013607">
    <property type="entry name" value="Phospholipase_A2-like"/>
</dbReference>
<dbReference type="Proteomes" id="UP000801492">
    <property type="component" value="Unassembled WGS sequence"/>
</dbReference>
<sequence length="204" mass="22177">MRRRSQKSHSRQYTSGRRGGGLINTLINKLPIELHLPGYKYCGPETRLRARLARGDQGINPLDEACKVHDIAYSQSNDLGDRHKADRLLGKKAWERVRSKDASFGEKAAALTVAGIMKGKTKFGMGVRRRKARRDKTAQRAVAALGNRIVRAPKNRIVPIPKKGGFLPLIPIFAALGALGSLGGGAVAVAKAVHEAKVAKETLE</sequence>
<dbReference type="GO" id="GO:0006644">
    <property type="term" value="P:phospholipid metabolic process"/>
    <property type="evidence" value="ECO:0007669"/>
    <property type="project" value="InterPro"/>
</dbReference>
<feature type="domain" description="Phospholipase A2-like" evidence="2">
    <location>
        <begin position="33"/>
        <end position="105"/>
    </location>
</feature>
<comment type="caution">
    <text evidence="3">The sequence shown here is derived from an EMBL/GenBank/DDBJ whole genome shotgun (WGS) entry which is preliminary data.</text>
</comment>
<dbReference type="Gene3D" id="1.20.90.10">
    <property type="entry name" value="Phospholipase A2 domain"/>
    <property type="match status" value="1"/>
</dbReference>
<dbReference type="OrthoDB" id="6726770at2759"/>
<dbReference type="InterPro" id="IPR036444">
    <property type="entry name" value="PLipase_A2_dom_sf"/>
</dbReference>
<evidence type="ECO:0000313" key="3">
    <source>
        <dbReference type="EMBL" id="KAF2885838.1"/>
    </source>
</evidence>
<accession>A0A8K0G4Z1</accession>
<reference evidence="3" key="1">
    <citation type="submission" date="2019-08" db="EMBL/GenBank/DDBJ databases">
        <title>The genome of the North American firefly Photinus pyralis.</title>
        <authorList>
            <consortium name="Photinus pyralis genome working group"/>
            <person name="Fallon T.R."/>
            <person name="Sander Lower S.E."/>
            <person name="Weng J.-K."/>
        </authorList>
    </citation>
    <scope>NUCLEOTIDE SEQUENCE</scope>
    <source>
        <strain evidence="3">TRF0915ILg1</strain>
        <tissue evidence="3">Whole body</tissue>
    </source>
</reference>
<protein>
    <recommendedName>
        <fullName evidence="2">Phospholipase A2-like domain-containing protein</fullName>
    </recommendedName>
</protein>
<keyword evidence="1" id="KW-1133">Transmembrane helix</keyword>
<evidence type="ECO:0000313" key="4">
    <source>
        <dbReference type="Proteomes" id="UP000801492"/>
    </source>
</evidence>
<proteinExistence type="predicted"/>